<reference evidence="2" key="1">
    <citation type="journal article" date="2023" name="G3 (Bethesda)">
        <title>Genome assembly and association tests identify interacting loci associated with vigor, precocity, and sex in interspecific pistachio rootstocks.</title>
        <authorList>
            <person name="Palmer W."/>
            <person name="Jacygrad E."/>
            <person name="Sagayaradj S."/>
            <person name="Cavanaugh K."/>
            <person name="Han R."/>
            <person name="Bertier L."/>
            <person name="Beede B."/>
            <person name="Kafkas S."/>
            <person name="Golino D."/>
            <person name="Preece J."/>
            <person name="Michelmore R."/>
        </authorList>
    </citation>
    <scope>NUCLEOTIDE SEQUENCE [LARGE SCALE GENOMIC DNA]</scope>
</reference>
<protein>
    <submittedName>
        <fullName evidence="1">Uncharacterized protein</fullName>
    </submittedName>
</protein>
<proteinExistence type="predicted"/>
<accession>A0ACC0ZAJ4</accession>
<evidence type="ECO:0000313" key="1">
    <source>
        <dbReference type="EMBL" id="KAJ0048434.1"/>
    </source>
</evidence>
<evidence type="ECO:0000313" key="2">
    <source>
        <dbReference type="Proteomes" id="UP001163603"/>
    </source>
</evidence>
<keyword evidence="2" id="KW-1185">Reference proteome</keyword>
<gene>
    <name evidence="1" type="ORF">Pint_15105</name>
</gene>
<sequence length="167" mass="18818">MSDPTEESMKEERTEESRNDSGNIEAREVSGHRHGHNSKGRLLNWSIILQLAFQSIGVVYGDIGTSPLYVYSITFRGGINHVDDILGVLSLIFYTLTLIPSQIAAASALRHHSSERDHRGNEIEAQSLRERSEAKFGKNRWPRTLSMARVLCELRLSCGIVHSRARF</sequence>
<dbReference type="Proteomes" id="UP001163603">
    <property type="component" value="Chromosome 2"/>
</dbReference>
<comment type="caution">
    <text evidence="1">The sequence shown here is derived from an EMBL/GenBank/DDBJ whole genome shotgun (WGS) entry which is preliminary data.</text>
</comment>
<name>A0ACC0ZAJ4_9ROSI</name>
<dbReference type="EMBL" id="CM047737">
    <property type="protein sequence ID" value="KAJ0048434.1"/>
    <property type="molecule type" value="Genomic_DNA"/>
</dbReference>
<organism evidence="1 2">
    <name type="scientific">Pistacia integerrima</name>
    <dbReference type="NCBI Taxonomy" id="434235"/>
    <lineage>
        <taxon>Eukaryota</taxon>
        <taxon>Viridiplantae</taxon>
        <taxon>Streptophyta</taxon>
        <taxon>Embryophyta</taxon>
        <taxon>Tracheophyta</taxon>
        <taxon>Spermatophyta</taxon>
        <taxon>Magnoliopsida</taxon>
        <taxon>eudicotyledons</taxon>
        <taxon>Gunneridae</taxon>
        <taxon>Pentapetalae</taxon>
        <taxon>rosids</taxon>
        <taxon>malvids</taxon>
        <taxon>Sapindales</taxon>
        <taxon>Anacardiaceae</taxon>
        <taxon>Pistacia</taxon>
    </lineage>
</organism>